<dbReference type="NCBIfam" id="TIGR01460">
    <property type="entry name" value="HAD-SF-IIA"/>
    <property type="match status" value="1"/>
</dbReference>
<organism evidence="2 3">
    <name type="scientific">Spongiactinospora gelatinilytica</name>
    <dbReference type="NCBI Taxonomy" id="2666298"/>
    <lineage>
        <taxon>Bacteria</taxon>
        <taxon>Bacillati</taxon>
        <taxon>Actinomycetota</taxon>
        <taxon>Actinomycetes</taxon>
        <taxon>Streptosporangiales</taxon>
        <taxon>Streptosporangiaceae</taxon>
        <taxon>Spongiactinospora</taxon>
    </lineage>
</organism>
<sequence length="329" mass="33485">MVEGYDTLVLDLDGVVYLGPRPVPKAAEALVAAKAAGVRLAYATNNASRTPGAIAEHLTSLGIPAEAADLVTSAQAAARLIAERVEPGASVLVVGGMGLRQAVRDHGLRPVTTAADGPVAVVQGYSPGMSYGLLAEGALAVRRGALFVASNADATMPSGRGEMPGNGAMTRVIATATGVEPIVAGKPLPPMHRESMIRTGARRPLVVGDRLDTDIEGAANAGVDSLLVLTGVATPLDVLTAVPAHRPTYIAADLSALHLPYPAVRRAAGERGWSCAGWHARWESDRLHLSGSGDPVDGLRAAAQAAWQAAGDGGLTTDAVKPALAALGH</sequence>
<dbReference type="AlphaFoldDB" id="A0A2W2GLH7"/>
<dbReference type="Pfam" id="PF18407">
    <property type="entry name" value="GNAT_like"/>
    <property type="match status" value="1"/>
</dbReference>
<dbReference type="PANTHER" id="PTHR19288">
    <property type="entry name" value="4-NITROPHENYLPHOSPHATASE-RELATED"/>
    <property type="match status" value="1"/>
</dbReference>
<dbReference type="InterPro" id="IPR036412">
    <property type="entry name" value="HAD-like_sf"/>
</dbReference>
<dbReference type="PANTHER" id="PTHR19288:SF95">
    <property type="entry name" value="D-GLYCEROL 3-PHOSPHATE PHOSPHATASE"/>
    <property type="match status" value="1"/>
</dbReference>
<dbReference type="GO" id="GO:0005737">
    <property type="term" value="C:cytoplasm"/>
    <property type="evidence" value="ECO:0007669"/>
    <property type="project" value="TreeGrafter"/>
</dbReference>
<accession>A0A2W2GLH7</accession>
<dbReference type="InterPro" id="IPR023214">
    <property type="entry name" value="HAD_sf"/>
</dbReference>
<gene>
    <name evidence="2" type="ORF">C1I98_27800</name>
</gene>
<feature type="domain" description="GCN5-related N-acetyltransferase-like" evidence="1">
    <location>
        <begin position="275"/>
        <end position="328"/>
    </location>
</feature>
<evidence type="ECO:0000313" key="3">
    <source>
        <dbReference type="Proteomes" id="UP000248544"/>
    </source>
</evidence>
<dbReference type="Pfam" id="PF13344">
    <property type="entry name" value="Hydrolase_6"/>
    <property type="match status" value="1"/>
</dbReference>
<dbReference type="GO" id="GO:0016791">
    <property type="term" value="F:phosphatase activity"/>
    <property type="evidence" value="ECO:0007669"/>
    <property type="project" value="TreeGrafter"/>
</dbReference>
<dbReference type="Gene3D" id="3.40.50.1000">
    <property type="entry name" value="HAD superfamily/HAD-like"/>
    <property type="match status" value="2"/>
</dbReference>
<evidence type="ECO:0000259" key="1">
    <source>
        <dbReference type="Pfam" id="PF18407"/>
    </source>
</evidence>
<dbReference type="EMBL" id="POUA01000278">
    <property type="protein sequence ID" value="PZG35147.1"/>
    <property type="molecule type" value="Genomic_DNA"/>
</dbReference>
<dbReference type="InterPro" id="IPR006357">
    <property type="entry name" value="HAD-SF_hydro_IIA"/>
</dbReference>
<reference evidence="2 3" key="1">
    <citation type="submission" date="2018-01" db="EMBL/GenBank/DDBJ databases">
        <title>Draft genome sequence of Sphaerisporangium sp. 7K107.</title>
        <authorList>
            <person name="Sahin N."/>
            <person name="Saygin H."/>
            <person name="Ay H."/>
        </authorList>
    </citation>
    <scope>NUCLEOTIDE SEQUENCE [LARGE SCALE GENOMIC DNA]</scope>
    <source>
        <strain evidence="2 3">7K107</strain>
    </source>
</reference>
<dbReference type="Proteomes" id="UP000248544">
    <property type="component" value="Unassembled WGS sequence"/>
</dbReference>
<keyword evidence="3" id="KW-1185">Reference proteome</keyword>
<name>A0A2W2GLH7_9ACTN</name>
<keyword evidence="2" id="KW-0378">Hydrolase</keyword>
<evidence type="ECO:0000313" key="2">
    <source>
        <dbReference type="EMBL" id="PZG35147.1"/>
    </source>
</evidence>
<dbReference type="SUPFAM" id="SSF56784">
    <property type="entry name" value="HAD-like"/>
    <property type="match status" value="1"/>
</dbReference>
<proteinExistence type="predicted"/>
<comment type="caution">
    <text evidence="2">The sequence shown here is derived from an EMBL/GenBank/DDBJ whole genome shotgun (WGS) entry which is preliminary data.</text>
</comment>
<dbReference type="Pfam" id="PF13242">
    <property type="entry name" value="Hydrolase_like"/>
    <property type="match status" value="1"/>
</dbReference>
<dbReference type="InterPro" id="IPR041065">
    <property type="entry name" value="GNAT-like"/>
</dbReference>
<protein>
    <submittedName>
        <fullName evidence="2">HAD family hydrolase</fullName>
    </submittedName>
</protein>